<evidence type="ECO:0000256" key="5">
    <source>
        <dbReference type="ARBA" id="ARBA00023001"/>
    </source>
</evidence>
<keyword evidence="4 11" id="KW-0378">Hydrolase</keyword>
<sequence>MKHFLWGTATAAYQIEGGVSEGGRGWSVWDAFCRIPGRVKGMADGDVGCDSFHRFAEDVKMMKLLGVNAYRFSISWPRIQPTGRGEANPAGIAYYDRLIDLLLENGITPFVTLYHWDLPLDLQMAHDGWLNPEIVRDFSRYAKICFDAFGDRVKHWITFNEPWCVARLGHGSGCFPPGRVSDSEPYSAGHHMLLAHAHAARLFREGSGGGVIGIANNCDFREPLTDSPEDREAAQRSLEFFYGWFTDPVVFGDYPRCMRERVGSRLPEFTTSEQALLKGSCDFLGLNHYTTLYASATPPAEQSADGNGGMNADQEVYLSADPAWEQNDMPWNIVPWGFRKLLNWIAARYPGYAVYVTENGCTCAEPDAAAALNDEQRCRFLRDYTAAMQTAIDEDGVDVRGYFCWTLMDNFEWVHGYGKRLGLIRVSPDNLERVPKASFYAYREIIRNSR</sequence>
<dbReference type="InterPro" id="IPR001360">
    <property type="entry name" value="Glyco_hydro_1"/>
</dbReference>
<dbReference type="EC" id="3.2.1.21" evidence="3 11"/>
<dbReference type="NCBIfam" id="TIGR03356">
    <property type="entry name" value="BGL"/>
    <property type="match status" value="1"/>
</dbReference>
<comment type="catalytic activity">
    <reaction evidence="1 11">
        <text>Hydrolysis of terminal, non-reducing beta-D-glucosyl residues with release of beta-D-glucose.</text>
        <dbReference type="EC" id="3.2.1.21"/>
    </reaction>
</comment>
<evidence type="ECO:0000256" key="3">
    <source>
        <dbReference type="ARBA" id="ARBA00012744"/>
    </source>
</evidence>
<dbReference type="FunFam" id="3.20.20.80:FF:000011">
    <property type="entry name" value="Cytosolic beta-glucosidase"/>
    <property type="match status" value="1"/>
</dbReference>
<dbReference type="GO" id="GO:0008422">
    <property type="term" value="F:beta-glucosidase activity"/>
    <property type="evidence" value="ECO:0007669"/>
    <property type="project" value="UniProtKB-EC"/>
</dbReference>
<evidence type="ECO:0000256" key="9">
    <source>
        <dbReference type="PIRSR" id="PIRSR617736-1"/>
    </source>
</evidence>
<feature type="active site" description="Proton donor" evidence="9">
    <location>
        <position position="161"/>
    </location>
</feature>
<feature type="binding site" evidence="10">
    <location>
        <begin position="412"/>
        <end position="413"/>
    </location>
    <ligand>
        <name>substrate</name>
    </ligand>
</feature>
<evidence type="ECO:0000256" key="6">
    <source>
        <dbReference type="ARBA" id="ARBA00023277"/>
    </source>
</evidence>
<proteinExistence type="inferred from homology"/>
<evidence type="ECO:0000256" key="8">
    <source>
        <dbReference type="ARBA" id="ARBA00023326"/>
    </source>
</evidence>
<gene>
    <name evidence="12" type="ORF">FYJ85_09545</name>
</gene>
<feature type="active site" description="Nucleophile" evidence="9">
    <location>
        <position position="358"/>
    </location>
</feature>
<dbReference type="PROSITE" id="PS00653">
    <property type="entry name" value="GLYCOSYL_HYDROL_F1_2"/>
    <property type="match status" value="1"/>
</dbReference>
<evidence type="ECO:0000256" key="10">
    <source>
        <dbReference type="PIRSR" id="PIRSR617736-2"/>
    </source>
</evidence>
<keyword evidence="13" id="KW-1185">Reference proteome</keyword>
<feature type="binding site" evidence="10">
    <location>
        <position position="14"/>
    </location>
    <ligand>
        <name>substrate</name>
    </ligand>
</feature>
<evidence type="ECO:0000256" key="2">
    <source>
        <dbReference type="ARBA" id="ARBA00010838"/>
    </source>
</evidence>
<evidence type="ECO:0000256" key="4">
    <source>
        <dbReference type="ARBA" id="ARBA00022801"/>
    </source>
</evidence>
<dbReference type="AlphaFoldDB" id="A0A844G289"/>
<dbReference type="GO" id="GO:0030245">
    <property type="term" value="P:cellulose catabolic process"/>
    <property type="evidence" value="ECO:0007669"/>
    <property type="project" value="UniProtKB-KW"/>
</dbReference>
<feature type="binding site" evidence="10">
    <location>
        <position position="115"/>
    </location>
    <ligand>
        <name>substrate</name>
    </ligand>
</feature>
<dbReference type="InterPro" id="IPR017736">
    <property type="entry name" value="Glyco_hydro_1_beta-glucosidase"/>
</dbReference>
<keyword evidence="7 11" id="KW-0326">Glycosidase</keyword>
<organism evidence="12 13">
    <name type="scientific">Victivallis lenta</name>
    <dbReference type="NCBI Taxonomy" id="2606640"/>
    <lineage>
        <taxon>Bacteria</taxon>
        <taxon>Pseudomonadati</taxon>
        <taxon>Lentisphaerota</taxon>
        <taxon>Lentisphaeria</taxon>
        <taxon>Victivallales</taxon>
        <taxon>Victivallaceae</taxon>
        <taxon>Victivallis</taxon>
    </lineage>
</organism>
<keyword evidence="6" id="KW-0119">Carbohydrate metabolism</keyword>
<dbReference type="InterPro" id="IPR033132">
    <property type="entry name" value="GH_1_N_CS"/>
</dbReference>
<feature type="binding site" evidence="10">
    <location>
        <position position="160"/>
    </location>
    <ligand>
        <name>substrate</name>
    </ligand>
</feature>
<keyword evidence="5" id="KW-0136">Cellulose degradation</keyword>
<keyword evidence="8" id="KW-0624">Polysaccharide degradation</keyword>
<feature type="binding site" evidence="10">
    <location>
        <position position="289"/>
    </location>
    <ligand>
        <name>substrate</name>
    </ligand>
</feature>
<dbReference type="Pfam" id="PF00232">
    <property type="entry name" value="Glyco_hydro_1"/>
    <property type="match status" value="1"/>
</dbReference>
<comment type="caution">
    <text evidence="12">The sequence shown here is derived from an EMBL/GenBank/DDBJ whole genome shotgun (WGS) entry which is preliminary data.</text>
</comment>
<accession>A0A844G289</accession>
<feature type="binding site" evidence="10">
    <location>
        <position position="405"/>
    </location>
    <ligand>
        <name>substrate</name>
    </ligand>
</feature>
<comment type="similarity">
    <text evidence="2 11">Belongs to the glycosyl hydrolase 1 family.</text>
</comment>
<dbReference type="PANTHER" id="PTHR10353:SF36">
    <property type="entry name" value="LP05116P"/>
    <property type="match status" value="1"/>
</dbReference>
<dbReference type="RefSeq" id="WP_154418153.1">
    <property type="nucleotide sequence ID" value="NZ_CALXOB010000051.1"/>
</dbReference>
<evidence type="ECO:0000313" key="13">
    <source>
        <dbReference type="Proteomes" id="UP000435649"/>
    </source>
</evidence>
<evidence type="ECO:0000256" key="1">
    <source>
        <dbReference type="ARBA" id="ARBA00000448"/>
    </source>
</evidence>
<dbReference type="InterPro" id="IPR017853">
    <property type="entry name" value="GH"/>
</dbReference>
<dbReference type="Proteomes" id="UP000435649">
    <property type="component" value="Unassembled WGS sequence"/>
</dbReference>
<dbReference type="PRINTS" id="PR00131">
    <property type="entry name" value="GLHYDRLASE1"/>
</dbReference>
<name>A0A844G289_9BACT</name>
<reference evidence="12 13" key="1">
    <citation type="submission" date="2019-08" db="EMBL/GenBank/DDBJ databases">
        <title>In-depth cultivation of the pig gut microbiome towards novel bacterial diversity and tailored functional studies.</title>
        <authorList>
            <person name="Wylensek D."/>
            <person name="Hitch T.C.A."/>
            <person name="Clavel T."/>
        </authorList>
    </citation>
    <scope>NUCLEOTIDE SEQUENCE [LARGE SCALE GENOMIC DNA]</scope>
    <source>
        <strain evidence="12 13">BBE-744-WT-12</strain>
    </source>
</reference>
<dbReference type="EMBL" id="VUNS01000008">
    <property type="protein sequence ID" value="MST97283.1"/>
    <property type="molecule type" value="Genomic_DNA"/>
</dbReference>
<evidence type="ECO:0000313" key="12">
    <source>
        <dbReference type="EMBL" id="MST97283.1"/>
    </source>
</evidence>
<evidence type="ECO:0000256" key="11">
    <source>
        <dbReference type="RuleBase" id="RU361175"/>
    </source>
</evidence>
<evidence type="ECO:0000256" key="7">
    <source>
        <dbReference type="ARBA" id="ARBA00023295"/>
    </source>
</evidence>
<dbReference type="Gene3D" id="3.20.20.80">
    <property type="entry name" value="Glycosidases"/>
    <property type="match status" value="1"/>
</dbReference>
<dbReference type="SUPFAM" id="SSF51445">
    <property type="entry name" value="(Trans)glycosidases"/>
    <property type="match status" value="1"/>
</dbReference>
<dbReference type="PANTHER" id="PTHR10353">
    <property type="entry name" value="GLYCOSYL HYDROLASE"/>
    <property type="match status" value="1"/>
</dbReference>
<protein>
    <recommendedName>
        <fullName evidence="3 11">Beta-glucosidase</fullName>
        <ecNumber evidence="3 11">3.2.1.21</ecNumber>
    </recommendedName>
</protein>